<proteinExistence type="predicted"/>
<dbReference type="AlphaFoldDB" id="A0A6G1K1H5"/>
<gene>
    <name evidence="1" type="ORF">K504DRAFT_459114</name>
</gene>
<accession>A0A6G1K1H5</accession>
<organism evidence="1 2">
    <name type="scientific">Pleomassaria siparia CBS 279.74</name>
    <dbReference type="NCBI Taxonomy" id="1314801"/>
    <lineage>
        <taxon>Eukaryota</taxon>
        <taxon>Fungi</taxon>
        <taxon>Dikarya</taxon>
        <taxon>Ascomycota</taxon>
        <taxon>Pezizomycotina</taxon>
        <taxon>Dothideomycetes</taxon>
        <taxon>Pleosporomycetidae</taxon>
        <taxon>Pleosporales</taxon>
        <taxon>Pleomassariaceae</taxon>
        <taxon>Pleomassaria</taxon>
    </lineage>
</organism>
<dbReference type="Proteomes" id="UP000799428">
    <property type="component" value="Unassembled WGS sequence"/>
</dbReference>
<keyword evidence="2" id="KW-1185">Reference proteome</keyword>
<sequence>MSPVVRGVGWDDFAVSSLERLFGEALESLHIHSVAGYHSVKMTGPSSRQTWLARPVSS</sequence>
<name>A0A6G1K1H5_9PLEO</name>
<evidence type="ECO:0000313" key="1">
    <source>
        <dbReference type="EMBL" id="KAF2706704.1"/>
    </source>
</evidence>
<evidence type="ECO:0000313" key="2">
    <source>
        <dbReference type="Proteomes" id="UP000799428"/>
    </source>
</evidence>
<dbReference type="EMBL" id="MU005775">
    <property type="protein sequence ID" value="KAF2706704.1"/>
    <property type="molecule type" value="Genomic_DNA"/>
</dbReference>
<protein>
    <submittedName>
        <fullName evidence="1">Uncharacterized protein</fullName>
    </submittedName>
</protein>
<reference evidence="1" key="1">
    <citation type="journal article" date="2020" name="Stud. Mycol.">
        <title>101 Dothideomycetes genomes: a test case for predicting lifestyles and emergence of pathogens.</title>
        <authorList>
            <person name="Haridas S."/>
            <person name="Albert R."/>
            <person name="Binder M."/>
            <person name="Bloem J."/>
            <person name="Labutti K."/>
            <person name="Salamov A."/>
            <person name="Andreopoulos B."/>
            <person name="Baker S."/>
            <person name="Barry K."/>
            <person name="Bills G."/>
            <person name="Bluhm B."/>
            <person name="Cannon C."/>
            <person name="Castanera R."/>
            <person name="Culley D."/>
            <person name="Daum C."/>
            <person name="Ezra D."/>
            <person name="Gonzalez J."/>
            <person name="Henrissat B."/>
            <person name="Kuo A."/>
            <person name="Liang C."/>
            <person name="Lipzen A."/>
            <person name="Lutzoni F."/>
            <person name="Magnuson J."/>
            <person name="Mondo S."/>
            <person name="Nolan M."/>
            <person name="Ohm R."/>
            <person name="Pangilinan J."/>
            <person name="Park H.-J."/>
            <person name="Ramirez L."/>
            <person name="Alfaro M."/>
            <person name="Sun H."/>
            <person name="Tritt A."/>
            <person name="Yoshinaga Y."/>
            <person name="Zwiers L.-H."/>
            <person name="Turgeon B."/>
            <person name="Goodwin S."/>
            <person name="Spatafora J."/>
            <person name="Crous P."/>
            <person name="Grigoriev I."/>
        </authorList>
    </citation>
    <scope>NUCLEOTIDE SEQUENCE</scope>
    <source>
        <strain evidence="1">CBS 279.74</strain>
    </source>
</reference>